<organism evidence="7 8">
    <name type="scientific">Coemansia spiralis</name>
    <dbReference type="NCBI Taxonomy" id="417178"/>
    <lineage>
        <taxon>Eukaryota</taxon>
        <taxon>Fungi</taxon>
        <taxon>Fungi incertae sedis</taxon>
        <taxon>Zoopagomycota</taxon>
        <taxon>Kickxellomycotina</taxon>
        <taxon>Kickxellomycetes</taxon>
        <taxon>Kickxellales</taxon>
        <taxon>Kickxellaceae</taxon>
        <taxon>Coemansia</taxon>
    </lineage>
</organism>
<dbReference type="PANTHER" id="PTHR10602:SF0">
    <property type="entry name" value="EUKARYOTIC TRANSLATION INITIATION FACTOR 2 SUBUNIT 1"/>
    <property type="match status" value="1"/>
</dbReference>
<feature type="region of interest" description="Disordered" evidence="5">
    <location>
        <begin position="283"/>
        <end position="302"/>
    </location>
</feature>
<dbReference type="FunFam" id="2.40.50.140:FF:000015">
    <property type="entry name" value="Eukaryotic translation initiation factor 2 subunit alpha"/>
    <property type="match status" value="1"/>
</dbReference>
<evidence type="ECO:0000256" key="4">
    <source>
        <dbReference type="ARBA" id="ARBA00022917"/>
    </source>
</evidence>
<dbReference type="OrthoDB" id="1685042at2759"/>
<dbReference type="InterPro" id="IPR003029">
    <property type="entry name" value="S1_domain"/>
</dbReference>
<dbReference type="InterPro" id="IPR024054">
    <property type="entry name" value="TIF2_asu_middle_sf"/>
</dbReference>
<dbReference type="InterPro" id="IPR044126">
    <property type="entry name" value="S1_IF2_alpha"/>
</dbReference>
<comment type="caution">
    <text evidence="7">The sequence shown here is derived from an EMBL/GenBank/DDBJ whole genome shotgun (WGS) entry which is preliminary data.</text>
</comment>
<evidence type="ECO:0000256" key="3">
    <source>
        <dbReference type="ARBA" id="ARBA00022553"/>
    </source>
</evidence>
<proteinExistence type="inferred from homology"/>
<dbReference type="FunFam" id="1.10.150.190:FF:000003">
    <property type="entry name" value="Eukaryotic translation initiation factor 2 subunit alpha"/>
    <property type="match status" value="1"/>
</dbReference>
<dbReference type="GO" id="GO:0003743">
    <property type="term" value="F:translation initiation factor activity"/>
    <property type="evidence" value="ECO:0007669"/>
    <property type="project" value="UniProtKB-KW"/>
</dbReference>
<dbReference type="Gene3D" id="1.10.150.190">
    <property type="entry name" value="Translation initiation factor 2, subunit 1, domain 2"/>
    <property type="match status" value="1"/>
</dbReference>
<evidence type="ECO:0000313" key="8">
    <source>
        <dbReference type="Proteomes" id="UP001151518"/>
    </source>
</evidence>
<dbReference type="InterPro" id="IPR011488">
    <property type="entry name" value="TIF_2_asu"/>
</dbReference>
<dbReference type="GO" id="GO:0033290">
    <property type="term" value="C:eukaryotic 48S preinitiation complex"/>
    <property type="evidence" value="ECO:0007669"/>
    <property type="project" value="TreeGrafter"/>
</dbReference>
<name>A0A9W8G9X9_9FUNG</name>
<keyword evidence="3" id="KW-0597">Phosphoprotein</keyword>
<dbReference type="SUPFAM" id="SSF110993">
    <property type="entry name" value="eIF-2-alpha, C-terminal domain"/>
    <property type="match status" value="1"/>
</dbReference>
<dbReference type="PANTHER" id="PTHR10602">
    <property type="entry name" value="EUKARYOTIC TRANSLATION INITIATION FACTOR 2 SUBUNIT 1"/>
    <property type="match status" value="1"/>
</dbReference>
<keyword evidence="4" id="KW-0648">Protein biosynthesis</keyword>
<dbReference type="InterPro" id="IPR012340">
    <property type="entry name" value="NA-bd_OB-fold"/>
</dbReference>
<accession>A0A9W8G9X9</accession>
<gene>
    <name evidence="7" type="ORF">GGI25_001454</name>
</gene>
<evidence type="ECO:0000313" key="7">
    <source>
        <dbReference type="EMBL" id="KAJ2679531.1"/>
    </source>
</evidence>
<dbReference type="GO" id="GO:0005850">
    <property type="term" value="C:eukaryotic translation initiation factor 2 complex"/>
    <property type="evidence" value="ECO:0007669"/>
    <property type="project" value="TreeGrafter"/>
</dbReference>
<dbReference type="Gene3D" id="3.30.70.1130">
    <property type="entry name" value="EIF_2_alpha"/>
    <property type="match status" value="1"/>
</dbReference>
<dbReference type="SUPFAM" id="SSF50249">
    <property type="entry name" value="Nucleic acid-binding proteins"/>
    <property type="match status" value="1"/>
</dbReference>
<feature type="compositionally biased region" description="Acidic residues" evidence="5">
    <location>
        <begin position="293"/>
        <end position="302"/>
    </location>
</feature>
<dbReference type="SUPFAM" id="SSF116742">
    <property type="entry name" value="eIF2alpha middle domain-like"/>
    <property type="match status" value="1"/>
</dbReference>
<dbReference type="Pfam" id="PF07541">
    <property type="entry name" value="EIF_2_alpha"/>
    <property type="match status" value="1"/>
</dbReference>
<protein>
    <recommendedName>
        <fullName evidence="6">S1 motif domain-containing protein</fullName>
    </recommendedName>
</protein>
<reference evidence="7" key="1">
    <citation type="submission" date="2022-07" db="EMBL/GenBank/DDBJ databases">
        <title>Phylogenomic reconstructions and comparative analyses of Kickxellomycotina fungi.</title>
        <authorList>
            <person name="Reynolds N.K."/>
            <person name="Stajich J.E."/>
            <person name="Barry K."/>
            <person name="Grigoriev I.V."/>
            <person name="Crous P."/>
            <person name="Smith M.E."/>
        </authorList>
    </citation>
    <scope>NUCLEOTIDE SEQUENCE</scope>
    <source>
        <strain evidence="7">NRRL 3115</strain>
    </source>
</reference>
<evidence type="ECO:0000256" key="2">
    <source>
        <dbReference type="ARBA" id="ARBA00022540"/>
    </source>
</evidence>
<evidence type="ECO:0000259" key="6">
    <source>
        <dbReference type="PROSITE" id="PS50126"/>
    </source>
</evidence>
<dbReference type="Proteomes" id="UP001151518">
    <property type="component" value="Unassembled WGS sequence"/>
</dbReference>
<sequence>MSSCRFYESKFPEVDDVVMVKITSIKEVGAYVELEEYGNIEGVILMKELSKRRIRSVQKLVRVGRRESVLVQRVDTEKGYIDLSKSKVTPEEATQCNERFQKSKMVHSVVSHVAKRMGMETEDLYKKVGWPLYKKYGHAYDAFKLAIANPDAVFGEFNLEKPLFDDLMANISRKLTPQKVKLRADLEIQCYGTEGVEAVKKAIKAAEMLSTEDTPIKIRLIAPPTYVMTTTSINKNEDIELMERAIEAAKKSIETEQGGRLTVVMKPKMVSEYDERELQDLMERAERENADVSGDDSEGDEI</sequence>
<evidence type="ECO:0000256" key="5">
    <source>
        <dbReference type="SAM" id="MobiDB-lite"/>
    </source>
</evidence>
<dbReference type="Pfam" id="PF00575">
    <property type="entry name" value="S1"/>
    <property type="match status" value="1"/>
</dbReference>
<dbReference type="SMART" id="SM00316">
    <property type="entry name" value="S1"/>
    <property type="match status" value="1"/>
</dbReference>
<dbReference type="PROSITE" id="PS50126">
    <property type="entry name" value="S1"/>
    <property type="match status" value="1"/>
</dbReference>
<dbReference type="FunFam" id="3.30.70.1130:FF:000001">
    <property type="entry name" value="Eukaryotic translation initiation factor 2 subunit 1"/>
    <property type="match status" value="1"/>
</dbReference>
<dbReference type="EMBL" id="JANBTW010000011">
    <property type="protein sequence ID" value="KAJ2679531.1"/>
    <property type="molecule type" value="Genomic_DNA"/>
</dbReference>
<dbReference type="GO" id="GO:0003723">
    <property type="term" value="F:RNA binding"/>
    <property type="evidence" value="ECO:0007669"/>
    <property type="project" value="InterPro"/>
</dbReference>
<feature type="domain" description="S1 motif" evidence="6">
    <location>
        <begin position="15"/>
        <end position="86"/>
    </location>
</feature>
<keyword evidence="2" id="KW-0396">Initiation factor</keyword>
<dbReference type="AlphaFoldDB" id="A0A9W8G9X9"/>
<dbReference type="GO" id="GO:0043022">
    <property type="term" value="F:ribosome binding"/>
    <property type="evidence" value="ECO:0007669"/>
    <property type="project" value="TreeGrafter"/>
</dbReference>
<dbReference type="InterPro" id="IPR024055">
    <property type="entry name" value="TIF2_asu_C"/>
</dbReference>
<dbReference type="CDD" id="cd04452">
    <property type="entry name" value="S1_IF2_alpha"/>
    <property type="match status" value="1"/>
</dbReference>
<comment type="similarity">
    <text evidence="1">Belongs to the eIF-2-alpha family.</text>
</comment>
<dbReference type="Gene3D" id="2.40.50.140">
    <property type="entry name" value="Nucleic acid-binding proteins"/>
    <property type="match status" value="1"/>
</dbReference>
<evidence type="ECO:0000256" key="1">
    <source>
        <dbReference type="ARBA" id="ARBA00007223"/>
    </source>
</evidence>